<evidence type="ECO:0000313" key="3">
    <source>
        <dbReference type="Proteomes" id="UP001165074"/>
    </source>
</evidence>
<reference evidence="2" key="1">
    <citation type="submission" date="2023-03" db="EMBL/GenBank/DDBJ databases">
        <title>Actinoallomurus iriomotensis NBRC 103684.</title>
        <authorList>
            <person name="Ichikawa N."/>
            <person name="Sato H."/>
            <person name="Tonouchi N."/>
        </authorList>
    </citation>
    <scope>NUCLEOTIDE SEQUENCE</scope>
    <source>
        <strain evidence="2">NBRC 103684</strain>
    </source>
</reference>
<proteinExistence type="predicted"/>
<accession>A0A9W6W4U5</accession>
<dbReference type="AlphaFoldDB" id="A0A9W6W4U5"/>
<feature type="region of interest" description="Disordered" evidence="1">
    <location>
        <begin position="307"/>
        <end position="369"/>
    </location>
</feature>
<protein>
    <recommendedName>
        <fullName evidence="4">DUF2891 domain-containing protein</fullName>
    </recommendedName>
</protein>
<dbReference type="EMBL" id="BSTK01000013">
    <property type="protein sequence ID" value="GLY89361.1"/>
    <property type="molecule type" value="Genomic_DNA"/>
</dbReference>
<evidence type="ECO:0000313" key="2">
    <source>
        <dbReference type="EMBL" id="GLY89361.1"/>
    </source>
</evidence>
<dbReference type="RefSeq" id="WP_285579590.1">
    <property type="nucleotide sequence ID" value="NZ_BSTK01000013.1"/>
</dbReference>
<evidence type="ECO:0008006" key="4">
    <source>
        <dbReference type="Google" id="ProtNLM"/>
    </source>
</evidence>
<feature type="compositionally biased region" description="Basic residues" evidence="1">
    <location>
        <begin position="307"/>
        <end position="316"/>
    </location>
</feature>
<dbReference type="Proteomes" id="UP001165074">
    <property type="component" value="Unassembled WGS sequence"/>
</dbReference>
<evidence type="ECO:0000256" key="1">
    <source>
        <dbReference type="SAM" id="MobiDB-lite"/>
    </source>
</evidence>
<organism evidence="2 3">
    <name type="scientific">Actinoallomurus iriomotensis</name>
    <dbReference type="NCBI Taxonomy" id="478107"/>
    <lineage>
        <taxon>Bacteria</taxon>
        <taxon>Bacillati</taxon>
        <taxon>Actinomycetota</taxon>
        <taxon>Actinomycetes</taxon>
        <taxon>Streptosporangiales</taxon>
        <taxon>Thermomonosporaceae</taxon>
        <taxon>Actinoallomurus</taxon>
    </lineage>
</organism>
<feature type="compositionally biased region" description="Low complexity" evidence="1">
    <location>
        <begin position="329"/>
        <end position="342"/>
    </location>
</feature>
<name>A0A9W6W4U5_9ACTN</name>
<sequence length="369" mass="41828">MIQHHERQDRLAGYASDFAEVALANIVREYPHVMLHTMSGPEDRLRPRDVNPAFYGSFDWHSCVEMHWLLIRLLRTAPEQVPGQRIRAALDRHLAAEPLAAEAAYMGDPDRGIYQRPYGWGWTLWLIHETATWDDPDARRWTTDLTPLADVLTQNYLRWLPKATYPVRYGVHSNTAFGLSRALPYARHRARHGDDTLLTAITEKAHHWYGGDRDYPAQWEPAGVDFLSPALVEAELMTHLLPRDRFADWLDGFLPHIADRQPANLFTPATVSDSTDGYIAHLHGLNLSRAWCWRRLAEPSVTPIRVRRPCSKRHNATRTPPSPTPPAATTPSNTGSPATPSSCSPEQPDASRFRIGRRPGSNLQAARWS</sequence>
<keyword evidence="3" id="KW-1185">Reference proteome</keyword>
<comment type="caution">
    <text evidence="2">The sequence shown here is derived from an EMBL/GenBank/DDBJ whole genome shotgun (WGS) entry which is preliminary data.</text>
</comment>
<dbReference type="Pfam" id="PF11199">
    <property type="entry name" value="DUF2891"/>
    <property type="match status" value="1"/>
</dbReference>
<dbReference type="InterPro" id="IPR021365">
    <property type="entry name" value="DUF2891"/>
</dbReference>
<gene>
    <name evidence="2" type="ORF">Airi02_072900</name>
</gene>